<dbReference type="InterPro" id="IPR005152">
    <property type="entry name" value="Lipase_secreted"/>
</dbReference>
<keyword evidence="3" id="KW-1185">Reference proteome</keyword>
<comment type="similarity">
    <text evidence="1">Belongs to the AB hydrolase superfamily. Lipase family.</text>
</comment>
<dbReference type="InterPro" id="IPR029058">
    <property type="entry name" value="AB_hydrolase_fold"/>
</dbReference>
<name>A0AA39QR34_9LECA</name>
<dbReference type="PIRSF" id="PIRSF029171">
    <property type="entry name" value="Esterase_LipA"/>
    <property type="match status" value="1"/>
</dbReference>
<dbReference type="Gene3D" id="3.40.50.1820">
    <property type="entry name" value="alpha/beta hydrolase"/>
    <property type="match status" value="1"/>
</dbReference>
<dbReference type="EMBL" id="JAFEKC020000027">
    <property type="protein sequence ID" value="KAK0506866.1"/>
    <property type="molecule type" value="Genomic_DNA"/>
</dbReference>
<reference evidence="2" key="1">
    <citation type="submission" date="2023-03" db="EMBL/GenBank/DDBJ databases">
        <title>Complete genome of Cladonia borealis.</title>
        <authorList>
            <person name="Park H."/>
        </authorList>
    </citation>
    <scope>NUCLEOTIDE SEQUENCE</scope>
    <source>
        <strain evidence="2">ANT050790</strain>
    </source>
</reference>
<dbReference type="Proteomes" id="UP001166286">
    <property type="component" value="Unassembled WGS sequence"/>
</dbReference>
<gene>
    <name evidence="2" type="ORF">JMJ35_010720</name>
</gene>
<protein>
    <recommendedName>
        <fullName evidence="4">Secretory lipase</fullName>
    </recommendedName>
</protein>
<dbReference type="SUPFAM" id="SSF53474">
    <property type="entry name" value="alpha/beta-Hydrolases"/>
    <property type="match status" value="1"/>
</dbReference>
<proteinExistence type="inferred from homology"/>
<organism evidence="2 3">
    <name type="scientific">Cladonia borealis</name>
    <dbReference type="NCBI Taxonomy" id="184061"/>
    <lineage>
        <taxon>Eukaryota</taxon>
        <taxon>Fungi</taxon>
        <taxon>Dikarya</taxon>
        <taxon>Ascomycota</taxon>
        <taxon>Pezizomycotina</taxon>
        <taxon>Lecanoromycetes</taxon>
        <taxon>OSLEUM clade</taxon>
        <taxon>Lecanoromycetidae</taxon>
        <taxon>Lecanorales</taxon>
        <taxon>Lecanorineae</taxon>
        <taxon>Cladoniaceae</taxon>
        <taxon>Cladonia</taxon>
    </lineage>
</organism>
<dbReference type="GO" id="GO:0004806">
    <property type="term" value="F:triacylglycerol lipase activity"/>
    <property type="evidence" value="ECO:0007669"/>
    <property type="project" value="UniProtKB-UniRule"/>
</dbReference>
<dbReference type="PANTHER" id="PTHR34853:SF1">
    <property type="entry name" value="LIPASE 5"/>
    <property type="match status" value="1"/>
</dbReference>
<sequence>MEAGLQTPTQHVDQDEPHVLLSSNVLNAHNFEESYRAHGSVANDPFYSISSDAAGFTPGTPLKVEPTTDTSLYTIPPNLSLSRFVYQSKTSGGSKVPVSAYVLWPYVARPCPDGHPVVAWAHGTSGVNSECAPSNIRHLWHHSQVPYQLALNGYVVVATDYAGLGLGNDAFGNTVIHESLMGPAPANDIFYSIKAAQIAFPEISRKFVVIGSSQGGGGAWSFSEKLLTEPMAGHLGTIVLHPVTNLLSLPPQGPIIPLLLLLLVPSLVAKYDGFRPEDILTPEGMESLAAYQALKGCKSVLFQLPAGPNTIKQGWQENVTVQNHLNHAASGRKKISGPLLVVQSKDDPVVDLGTITNAVQETATMFPTAKIEYHILPNVTHASAMYAAQRREANWHIQAQTECWQVL</sequence>
<accession>A0AA39QR34</accession>
<dbReference type="PANTHER" id="PTHR34853">
    <property type="match status" value="1"/>
</dbReference>
<comment type="caution">
    <text evidence="2">The sequence shown here is derived from an EMBL/GenBank/DDBJ whole genome shotgun (WGS) entry which is preliminary data.</text>
</comment>
<evidence type="ECO:0000313" key="2">
    <source>
        <dbReference type="EMBL" id="KAK0506866.1"/>
    </source>
</evidence>
<dbReference type="AlphaFoldDB" id="A0AA39QR34"/>
<evidence type="ECO:0000313" key="3">
    <source>
        <dbReference type="Proteomes" id="UP001166286"/>
    </source>
</evidence>
<evidence type="ECO:0000256" key="1">
    <source>
        <dbReference type="PIRNR" id="PIRNR029171"/>
    </source>
</evidence>
<evidence type="ECO:0008006" key="4">
    <source>
        <dbReference type="Google" id="ProtNLM"/>
    </source>
</evidence>
<dbReference type="GO" id="GO:0016042">
    <property type="term" value="P:lipid catabolic process"/>
    <property type="evidence" value="ECO:0007669"/>
    <property type="project" value="UniProtKB-UniRule"/>
</dbReference>